<reference evidence="3 4" key="2">
    <citation type="journal article" date="2012" name="Proc. Natl. Acad. Sci. U.S.A.">
        <title>Gain and loss of multiple functionally related, horizontally transferred genes in the reduced genomes of two microsporidian parasites.</title>
        <authorList>
            <person name="Pombert J.-F."/>
            <person name="Selman M."/>
            <person name="Burki F."/>
            <person name="Bardell F.T."/>
            <person name="Farinelli L."/>
            <person name="Solter L.F."/>
            <person name="Whitman D.W."/>
            <person name="Weiss L.M."/>
            <person name="Corradi N."/>
            <person name="Keeling P.J."/>
        </authorList>
    </citation>
    <scope>NUCLEOTIDE SEQUENCE [LARGE SCALE GENOMIC DNA]</scope>
    <source>
        <strain evidence="3 4">ATCC 50506</strain>
    </source>
</reference>
<organism evidence="3 4">
    <name type="scientific">Encephalitozoon intestinalis (strain ATCC 50506)</name>
    <name type="common">Microsporidian parasite</name>
    <name type="synonym">Septata intestinalis</name>
    <dbReference type="NCBI Taxonomy" id="876142"/>
    <lineage>
        <taxon>Eukaryota</taxon>
        <taxon>Fungi</taxon>
        <taxon>Fungi incertae sedis</taxon>
        <taxon>Microsporidia</taxon>
        <taxon>Unikaryonidae</taxon>
        <taxon>Encephalitozoon</taxon>
    </lineage>
</organism>
<accession>E0S7I0</accession>
<dbReference type="KEGG" id="ein:Eint_060510"/>
<dbReference type="Gene3D" id="1.25.40.10">
    <property type="entry name" value="Tetratricopeptide repeat domain"/>
    <property type="match status" value="1"/>
</dbReference>
<dbReference type="Proteomes" id="UP000002313">
    <property type="component" value="Chromosome VI"/>
</dbReference>
<gene>
    <name evidence="3" type="ORF">Eint_060510</name>
</gene>
<sequence>MKLFGQELSTYMYGRILDRKFITPSGSYEIEPLEIASGMHPVRYNGKIEIFYVSPIFNSYLVSREENVNVLFSADGKVTITNEDIDKDTLYTFRIVRETSDLRVAEIYKFDTFYPGFKTTGEVKWKIGKDGRRIYTVQTKYGDGTLIMQNNKEKNIVSVLLYKKDKELHFVQVDDPISGIVKMTVTAEMGNKYGVRDRNVRGFLITNNTYKTGDSVACTIKEVWLGNYLFTEYFELGIGSIIEARVKSYGKNKIYLEYKGHEGYILISESEGRRYGNNVRGTVYDIKDGLFLLSTKRIPELERKEKGIDLSVPFDISDQTEESSDSLEEDVDGVSRSLGAERKRSKTVTEDDILMDIHAHPGEAIPVIKYIQYKIEIGEEGGPEEIFHKFLPMIEGEEKDKLCISFVNYLMFVKDPDCLKVIKKLSKICSERFLDAVASNTDDIQVLRLYFERTETRKSFGMYLDGLFKADREEAMRLVEKHRELLGVSIGIIYKHCENPRAWVEKLLVDKKDVWMSYIRNEKGTYLRSLYRRVVDKKWKVSDMKEFYKMWMDYEKENNGNIEEVKLRAREYVGSIKNNSVHRQA</sequence>
<evidence type="ECO:0000313" key="4">
    <source>
        <dbReference type="Proteomes" id="UP000002313"/>
    </source>
</evidence>
<dbReference type="InterPro" id="IPR011990">
    <property type="entry name" value="TPR-like_helical_dom_sf"/>
</dbReference>
<dbReference type="RefSeq" id="XP_003073019.1">
    <property type="nucleotide sequence ID" value="XM_003072973.1"/>
</dbReference>
<evidence type="ECO:0000259" key="2">
    <source>
        <dbReference type="PROSITE" id="PS50126"/>
    </source>
</evidence>
<dbReference type="HOGENOM" id="CLU_468527_0_0_1"/>
<dbReference type="InterPro" id="IPR003029">
    <property type="entry name" value="S1_domain"/>
</dbReference>
<dbReference type="GO" id="GO:0003676">
    <property type="term" value="F:nucleic acid binding"/>
    <property type="evidence" value="ECO:0007669"/>
    <property type="project" value="InterPro"/>
</dbReference>
<dbReference type="PROSITE" id="PS50126">
    <property type="entry name" value="S1"/>
    <property type="match status" value="1"/>
</dbReference>
<feature type="region of interest" description="Disordered" evidence="1">
    <location>
        <begin position="319"/>
        <end position="338"/>
    </location>
</feature>
<reference evidence="3 4" key="1">
    <citation type="journal article" date="2010" name="Nat. Commun.">
        <title>The complete sequence of the smallest known nuclear genome from the microsporidian Encephalitozoon intestinalis.</title>
        <authorList>
            <person name="Corradi N."/>
            <person name="Pombert J.-F."/>
            <person name="Farinelli L."/>
            <person name="Didier E.S."/>
            <person name="Keeling P.J."/>
        </authorList>
    </citation>
    <scope>NUCLEOTIDE SEQUENCE [LARGE SCALE GENOMIC DNA]</scope>
    <source>
        <strain evidence="3 4">ATCC 50506</strain>
    </source>
</reference>
<dbReference type="AlphaFoldDB" id="E0S7I0"/>
<feature type="compositionally biased region" description="Acidic residues" evidence="1">
    <location>
        <begin position="319"/>
        <end position="332"/>
    </location>
</feature>
<evidence type="ECO:0000313" key="3">
    <source>
        <dbReference type="EMBL" id="ADM11659.1"/>
    </source>
</evidence>
<keyword evidence="4" id="KW-1185">Reference proteome</keyword>
<dbReference type="GeneID" id="9699340"/>
<dbReference type="OrthoDB" id="412781at2759"/>
<name>E0S7I0_ENCIT</name>
<dbReference type="EMBL" id="CP001947">
    <property type="protein sequence ID" value="ADM11659.1"/>
    <property type="molecule type" value="Genomic_DNA"/>
</dbReference>
<evidence type="ECO:0000256" key="1">
    <source>
        <dbReference type="SAM" id="MobiDB-lite"/>
    </source>
</evidence>
<proteinExistence type="predicted"/>
<feature type="domain" description="S1 motif" evidence="2">
    <location>
        <begin position="239"/>
        <end position="296"/>
    </location>
</feature>
<protein>
    <recommendedName>
        <fullName evidence="2">S1 motif domain-containing protein</fullName>
    </recommendedName>
</protein>
<dbReference type="VEuPathDB" id="MicrosporidiaDB:Eint_060510"/>